<feature type="compositionally biased region" description="Polar residues" evidence="2">
    <location>
        <begin position="1027"/>
        <end position="1040"/>
    </location>
</feature>
<evidence type="ECO:0000256" key="1">
    <source>
        <dbReference type="SAM" id="Coils"/>
    </source>
</evidence>
<feature type="region of interest" description="Disordered" evidence="2">
    <location>
        <begin position="730"/>
        <end position="911"/>
    </location>
</feature>
<evidence type="ECO:0000313" key="3">
    <source>
        <dbReference type="EMBL" id="KAK9764372.1"/>
    </source>
</evidence>
<dbReference type="SUPFAM" id="SSF52540">
    <property type="entry name" value="P-loop containing nucleoside triphosphate hydrolases"/>
    <property type="match status" value="1"/>
</dbReference>
<name>A0ABR2WSE5_9FUNG</name>
<feature type="coiled-coil region" evidence="1">
    <location>
        <begin position="312"/>
        <end position="388"/>
    </location>
</feature>
<proteinExistence type="predicted"/>
<feature type="region of interest" description="Disordered" evidence="2">
    <location>
        <begin position="1080"/>
        <end position="1116"/>
    </location>
</feature>
<reference evidence="3 4" key="1">
    <citation type="submission" date="2023-04" db="EMBL/GenBank/DDBJ databases">
        <title>Genome of Basidiobolus ranarum AG-B5.</title>
        <authorList>
            <person name="Stajich J.E."/>
            <person name="Carter-House D."/>
            <person name="Gryganskyi A."/>
        </authorList>
    </citation>
    <scope>NUCLEOTIDE SEQUENCE [LARGE SCALE GENOMIC DNA]</scope>
    <source>
        <strain evidence="3 4">AG-B5</strain>
    </source>
</reference>
<comment type="caution">
    <text evidence="3">The sequence shown here is derived from an EMBL/GenBank/DDBJ whole genome shotgun (WGS) entry which is preliminary data.</text>
</comment>
<evidence type="ECO:0000256" key="2">
    <source>
        <dbReference type="SAM" id="MobiDB-lite"/>
    </source>
</evidence>
<feature type="compositionally biased region" description="Low complexity" evidence="2">
    <location>
        <begin position="992"/>
        <end position="1007"/>
    </location>
</feature>
<evidence type="ECO:0008006" key="5">
    <source>
        <dbReference type="Google" id="ProtNLM"/>
    </source>
</evidence>
<keyword evidence="1" id="KW-0175">Coiled coil</keyword>
<evidence type="ECO:0000313" key="4">
    <source>
        <dbReference type="Proteomes" id="UP001479436"/>
    </source>
</evidence>
<dbReference type="InterPro" id="IPR027417">
    <property type="entry name" value="P-loop_NTPase"/>
</dbReference>
<feature type="region of interest" description="Disordered" evidence="2">
    <location>
        <begin position="989"/>
        <end position="1010"/>
    </location>
</feature>
<keyword evidence="4" id="KW-1185">Reference proteome</keyword>
<feature type="coiled-coil region" evidence="1">
    <location>
        <begin position="498"/>
        <end position="663"/>
    </location>
</feature>
<feature type="compositionally biased region" description="Basic and acidic residues" evidence="2">
    <location>
        <begin position="808"/>
        <end position="821"/>
    </location>
</feature>
<feature type="region of interest" description="Disordered" evidence="2">
    <location>
        <begin position="1027"/>
        <end position="1061"/>
    </location>
</feature>
<protein>
    <recommendedName>
        <fullName evidence="5">Kinesin motor domain-containing protein</fullName>
    </recommendedName>
</protein>
<dbReference type="EMBL" id="JASJQH010000441">
    <property type="protein sequence ID" value="KAK9764372.1"/>
    <property type="molecule type" value="Genomic_DNA"/>
</dbReference>
<gene>
    <name evidence="3" type="ORF">K7432_008167</name>
</gene>
<organism evidence="3 4">
    <name type="scientific">Basidiobolus ranarum</name>
    <dbReference type="NCBI Taxonomy" id="34480"/>
    <lineage>
        <taxon>Eukaryota</taxon>
        <taxon>Fungi</taxon>
        <taxon>Fungi incertae sedis</taxon>
        <taxon>Zoopagomycota</taxon>
        <taxon>Entomophthoromycotina</taxon>
        <taxon>Basidiobolomycetes</taxon>
        <taxon>Basidiobolales</taxon>
        <taxon>Basidiobolaceae</taxon>
        <taxon>Basidiobolus</taxon>
    </lineage>
</organism>
<sequence length="1130" mass="127747">MACIVGNVNVLVQLHPNPTPTNYPLKGKALSFGENNKYLVLTLEKGVDGSPETKRLYFDRCYGSDKLDVYEDNRVEDSVDFAINGGNAVIFNLGIGMSKKALYDRMKVLVPFMNTLKKHEINDQKNLTISYAYLSVTDKKCIDLQTGRSVTADLLNHGVDPFLSPIQSFEEIEEKLSQGCTLPFVLAIRFETSGTDPTSGTLYLIDMGVPRYIPMDSIMTKETPVTSTISGVSKSFYIIRKIATQLTSGSFVGPLPHDDTYLTLLISEFLSGNCKSLFVFNVESTERELNRETAELLEFGEILRKMKTREKMNSIDRRVIQHERRCKQYKTELKKIQADYETQFGILRQQEALLQEFQDTNKSLQNKIHDLTKNCVNLKEQCNELQASEIISTMDARLSSSTMTTEIVTLKEDIRRVRVNLSLVTDQRDMLAMKCTNVELKLAVLQNSFDEQATDYERCQESVITSKLELKSVEEILCTLRTTYSELKEAHNQILEKLTLETQNARQLQTENHELKEKLQDESKKFEAQTHKIKTLEKENISLETQLEKRTVKIEKERKKWLLERTSGSQTSDELIYKVSDLEQTIRKLRAEAKNGQNSFEKQKIQMTDRIEEVNRELSAAKAKSEFIVAQHQLELKSWTSEKKDLIHQVKELELKFNNAESMVNTKQVLRDSTQQGNSKMEEKFKKMQDKFMNAVNLAADTQFQLEERLSNWNDERNQLKSQILSLEKKINQNKHKPGESSTPTNRKRINDRDSINSNEDELSLTPHSKTNSEVVKIAKTKPIRKRQKSAVIPHLNTIAEESSGTESVEKHAIKDDDHDANTASNILGRVDKKLTSKLTPQAEELASESTSKRGRKKVSKPTAPAKSISQSPKNDSKKIVQQILTSEIPDSTAGGLKNPSPNSRGRKKIKSINATTVDRVEFEDSMDSNNYETNKKTGRVEKLLERKKKPIIEDITISQISEDSISDEISPKGTNQRKKIAFNRKRQTLGVGNENSTSSNNVSVDPVQKKKRKIALGKNRQSIELNTSADIVSSPPKSSNTEHSRYSIAPNTGKRLGSILNGPGYQRLSILSNAGNRKQSILPKLPPSLPGSSRKSTLNPPRRLGSMKSSGSLESIKSGFNLSNILNKK</sequence>
<feature type="compositionally biased region" description="Basic residues" evidence="2">
    <location>
        <begin position="779"/>
        <end position="789"/>
    </location>
</feature>
<dbReference type="Proteomes" id="UP001479436">
    <property type="component" value="Unassembled WGS sequence"/>
</dbReference>
<accession>A0ABR2WSE5</accession>